<accession>A0A1Q8EP15</accession>
<dbReference type="Proteomes" id="UP000185578">
    <property type="component" value="Unassembled WGS sequence"/>
</dbReference>
<protein>
    <submittedName>
        <fullName evidence="1">Uncharacterized protein</fullName>
    </submittedName>
</protein>
<reference evidence="1 2" key="1">
    <citation type="submission" date="2016-12" db="EMBL/GenBank/DDBJ databases">
        <authorList>
            <person name="Song W.-J."/>
            <person name="Kurnit D.M."/>
        </authorList>
    </citation>
    <scope>NUCLEOTIDE SEQUENCE [LARGE SCALE GENOMIC DNA]</scope>
    <source>
        <strain evidence="1 2">PCL1601</strain>
    </source>
</reference>
<proteinExistence type="predicted"/>
<dbReference type="AlphaFoldDB" id="A0A1Q8EP15"/>
<evidence type="ECO:0000313" key="1">
    <source>
        <dbReference type="EMBL" id="OLF53528.1"/>
    </source>
</evidence>
<name>A0A1Q8EP15_9PSED</name>
<comment type="caution">
    <text evidence="1">The sequence shown here is derived from an EMBL/GenBank/DDBJ whole genome shotgun (WGS) entry which is preliminary data.</text>
</comment>
<organism evidence="1 2">
    <name type="scientific">Pseudomonas chlororaphis</name>
    <dbReference type="NCBI Taxonomy" id="587753"/>
    <lineage>
        <taxon>Bacteria</taxon>
        <taxon>Pseudomonadati</taxon>
        <taxon>Pseudomonadota</taxon>
        <taxon>Gammaproteobacteria</taxon>
        <taxon>Pseudomonadales</taxon>
        <taxon>Pseudomonadaceae</taxon>
        <taxon>Pseudomonas</taxon>
    </lineage>
</organism>
<evidence type="ECO:0000313" key="2">
    <source>
        <dbReference type="Proteomes" id="UP000185578"/>
    </source>
</evidence>
<dbReference type="EMBL" id="MSCT01000014">
    <property type="protein sequence ID" value="OLF53528.1"/>
    <property type="molecule type" value="Genomic_DNA"/>
</dbReference>
<sequence>MCRILLTSTAFPLHPKRFFGRTSQAEIEWMKTADALPAPSMPSVDVSSHASCAPACHAMVWAIWRRWARRLSTTIQDTSLRPRA</sequence>
<gene>
    <name evidence="1" type="ORF">BTN82_17395</name>
</gene>